<dbReference type="EMBL" id="JBHTJA010000228">
    <property type="protein sequence ID" value="MFD0906123.1"/>
    <property type="molecule type" value="Genomic_DNA"/>
</dbReference>
<protein>
    <submittedName>
        <fullName evidence="2">Uncharacterized protein</fullName>
    </submittedName>
</protein>
<comment type="caution">
    <text evidence="2">The sequence shown here is derived from an EMBL/GenBank/DDBJ whole genome shotgun (WGS) entry which is preliminary data.</text>
</comment>
<accession>A0ABW3F079</accession>
<dbReference type="RefSeq" id="WP_378307688.1">
    <property type="nucleotide sequence ID" value="NZ_JBHTJA010000228.1"/>
</dbReference>
<name>A0ABW3F079_9ACTN</name>
<evidence type="ECO:0000313" key="2">
    <source>
        <dbReference type="EMBL" id="MFD0906123.1"/>
    </source>
</evidence>
<feature type="region of interest" description="Disordered" evidence="1">
    <location>
        <begin position="64"/>
        <end position="84"/>
    </location>
</feature>
<evidence type="ECO:0000313" key="3">
    <source>
        <dbReference type="Proteomes" id="UP001596972"/>
    </source>
</evidence>
<feature type="compositionally biased region" description="Acidic residues" evidence="1">
    <location>
        <begin position="75"/>
        <end position="84"/>
    </location>
</feature>
<proteinExistence type="predicted"/>
<dbReference type="Proteomes" id="UP001596972">
    <property type="component" value="Unassembled WGS sequence"/>
</dbReference>
<sequence length="84" mass="8441">ALALTGLAAAYAGRDPRQAARLLGAADALLGAWRATLPLHRTDAERARAEAAANAGDAAFGAAYAEGRGAPPEDVVAEEADASR</sequence>
<organism evidence="2 3">
    <name type="scientific">Actinomadura sediminis</name>
    <dbReference type="NCBI Taxonomy" id="1038904"/>
    <lineage>
        <taxon>Bacteria</taxon>
        <taxon>Bacillati</taxon>
        <taxon>Actinomycetota</taxon>
        <taxon>Actinomycetes</taxon>
        <taxon>Streptosporangiales</taxon>
        <taxon>Thermomonosporaceae</taxon>
        <taxon>Actinomadura</taxon>
    </lineage>
</organism>
<evidence type="ECO:0000256" key="1">
    <source>
        <dbReference type="SAM" id="MobiDB-lite"/>
    </source>
</evidence>
<feature type="non-terminal residue" evidence="2">
    <location>
        <position position="1"/>
    </location>
</feature>
<gene>
    <name evidence="2" type="ORF">ACFQ11_37520</name>
</gene>
<keyword evidence="3" id="KW-1185">Reference proteome</keyword>
<reference evidence="3" key="1">
    <citation type="journal article" date="2019" name="Int. J. Syst. Evol. Microbiol.">
        <title>The Global Catalogue of Microorganisms (GCM) 10K type strain sequencing project: providing services to taxonomists for standard genome sequencing and annotation.</title>
        <authorList>
            <consortium name="The Broad Institute Genomics Platform"/>
            <consortium name="The Broad Institute Genome Sequencing Center for Infectious Disease"/>
            <person name="Wu L."/>
            <person name="Ma J."/>
        </authorList>
    </citation>
    <scope>NUCLEOTIDE SEQUENCE [LARGE SCALE GENOMIC DNA]</scope>
    <source>
        <strain evidence="3">JCM 31202</strain>
    </source>
</reference>